<gene>
    <name evidence="1" type="ORF">KME15_26310</name>
</gene>
<name>A0A951UQ23_9CYAN</name>
<accession>A0A951UQ23</accession>
<proteinExistence type="predicted"/>
<protein>
    <submittedName>
        <fullName evidence="1">Uncharacterized protein</fullName>
    </submittedName>
</protein>
<dbReference type="EMBL" id="JAHHHD010000061">
    <property type="protein sequence ID" value="MBW4662182.1"/>
    <property type="molecule type" value="Genomic_DNA"/>
</dbReference>
<sequence length="275" mass="32164">MKILDFRKVVSLADFYHLYEVYLKKEFDEKKAYSIIAKTKTSLIRFVLPEWGFPFKLDGNLLPSETIEGLKFMEKISIYQAIYALEAQDKVFDQFGDHVSYASRRVYRSALKKMIVWGRSQDWWTQSVEPVLDGRTPTMVVPQKRVEHWHKLKPKELPSSLSQQLDVLSIYMRTIRQPNLAESSWIRYSRELLGVFGWLCRVKGISLAELSLAHLVPVEAIYDTSAAEQVVGLVREYLEWMRVNIGDKKSTLRFALQAFSYVAEYIHYENTKSFQ</sequence>
<dbReference type="AlphaFoldDB" id="A0A951UQ23"/>
<organism evidence="1 2">
    <name type="scientific">Drouetiella hepatica Uher 2000/2452</name>
    <dbReference type="NCBI Taxonomy" id="904376"/>
    <lineage>
        <taxon>Bacteria</taxon>
        <taxon>Bacillati</taxon>
        <taxon>Cyanobacteriota</taxon>
        <taxon>Cyanophyceae</taxon>
        <taxon>Oculatellales</taxon>
        <taxon>Oculatellaceae</taxon>
        <taxon>Drouetiella</taxon>
    </lineage>
</organism>
<evidence type="ECO:0000313" key="1">
    <source>
        <dbReference type="EMBL" id="MBW4662182.1"/>
    </source>
</evidence>
<reference evidence="1" key="1">
    <citation type="submission" date="2021-05" db="EMBL/GenBank/DDBJ databases">
        <authorList>
            <person name="Pietrasiak N."/>
            <person name="Ward R."/>
            <person name="Stajich J.E."/>
            <person name="Kurbessoian T."/>
        </authorList>
    </citation>
    <scope>NUCLEOTIDE SEQUENCE</scope>
    <source>
        <strain evidence="1">UHER 2000/2452</strain>
    </source>
</reference>
<reference evidence="1" key="2">
    <citation type="journal article" date="2022" name="Microbiol. Resour. Announc.">
        <title>Metagenome Sequencing to Explore Phylogenomics of Terrestrial Cyanobacteria.</title>
        <authorList>
            <person name="Ward R.D."/>
            <person name="Stajich J.E."/>
            <person name="Johansen J.R."/>
            <person name="Huntemann M."/>
            <person name="Clum A."/>
            <person name="Foster B."/>
            <person name="Foster B."/>
            <person name="Roux S."/>
            <person name="Palaniappan K."/>
            <person name="Varghese N."/>
            <person name="Mukherjee S."/>
            <person name="Reddy T.B.K."/>
            <person name="Daum C."/>
            <person name="Copeland A."/>
            <person name="Chen I.A."/>
            <person name="Ivanova N.N."/>
            <person name="Kyrpides N.C."/>
            <person name="Shapiro N."/>
            <person name="Eloe-Fadrosh E.A."/>
            <person name="Pietrasiak N."/>
        </authorList>
    </citation>
    <scope>NUCLEOTIDE SEQUENCE</scope>
    <source>
        <strain evidence="1">UHER 2000/2452</strain>
    </source>
</reference>
<comment type="caution">
    <text evidence="1">The sequence shown here is derived from an EMBL/GenBank/DDBJ whole genome shotgun (WGS) entry which is preliminary data.</text>
</comment>
<evidence type="ECO:0000313" key="2">
    <source>
        <dbReference type="Proteomes" id="UP000757435"/>
    </source>
</evidence>
<dbReference type="Proteomes" id="UP000757435">
    <property type="component" value="Unassembled WGS sequence"/>
</dbReference>